<comment type="caution">
    <text evidence="2">The sequence shown here is derived from an EMBL/GenBank/DDBJ whole genome shotgun (WGS) entry which is preliminary data.</text>
</comment>
<evidence type="ECO:0000313" key="3">
    <source>
        <dbReference type="Proteomes" id="UP000005156"/>
    </source>
</evidence>
<gene>
    <name evidence="2" type="ORF">HMPREF9439_01464</name>
</gene>
<dbReference type="HOGENOM" id="CLU_2202591_0_0_4"/>
<organism evidence="2 3">
    <name type="scientific">Parasutterella excrementihominis YIT 11859</name>
    <dbReference type="NCBI Taxonomy" id="762966"/>
    <lineage>
        <taxon>Bacteria</taxon>
        <taxon>Pseudomonadati</taxon>
        <taxon>Pseudomonadota</taxon>
        <taxon>Betaproteobacteria</taxon>
        <taxon>Burkholderiales</taxon>
        <taxon>Sutterellaceae</taxon>
        <taxon>Parasutterella</taxon>
    </lineage>
</organism>
<evidence type="ECO:0000313" key="2">
    <source>
        <dbReference type="EMBL" id="EGG54483.1"/>
    </source>
</evidence>
<feature type="non-terminal residue" evidence="2">
    <location>
        <position position="1"/>
    </location>
</feature>
<keyword evidence="3" id="KW-1185">Reference proteome</keyword>
<dbReference type="AlphaFoldDB" id="F3QKK4"/>
<protein>
    <submittedName>
        <fullName evidence="2">Uncharacterized protein</fullName>
    </submittedName>
</protein>
<name>F3QKK4_9BURK</name>
<evidence type="ECO:0000256" key="1">
    <source>
        <dbReference type="SAM" id="Phobius"/>
    </source>
</evidence>
<keyword evidence="1" id="KW-0472">Membrane</keyword>
<dbReference type="Proteomes" id="UP000005156">
    <property type="component" value="Unassembled WGS sequence"/>
</dbReference>
<keyword evidence="1" id="KW-0812">Transmembrane</keyword>
<dbReference type="EMBL" id="AFBP01000038">
    <property type="protein sequence ID" value="EGG54483.1"/>
    <property type="molecule type" value="Genomic_DNA"/>
</dbReference>
<accession>F3QKK4</accession>
<feature type="transmembrane region" description="Helical" evidence="1">
    <location>
        <begin position="84"/>
        <end position="102"/>
    </location>
</feature>
<sequence>SPANQADSFFKEIKMKNKVLTSLLFYFFLGAEAFAASGTGGGDFLATLNTVQNWVKAASVVLAFILIVIGGLRIGNGEEKATTAGARLLCAGVFIGCAGWFVSNLIPY</sequence>
<keyword evidence="1" id="KW-1133">Transmembrane helix</keyword>
<reference evidence="2 3" key="1">
    <citation type="submission" date="2011-02" db="EMBL/GenBank/DDBJ databases">
        <authorList>
            <person name="Weinstock G."/>
            <person name="Sodergren E."/>
            <person name="Clifton S."/>
            <person name="Fulton L."/>
            <person name="Fulton B."/>
            <person name="Courtney L."/>
            <person name="Fronick C."/>
            <person name="Harrison M."/>
            <person name="Strong C."/>
            <person name="Farmer C."/>
            <person name="Delahaunty K."/>
            <person name="Markovic C."/>
            <person name="Hall O."/>
            <person name="Minx P."/>
            <person name="Tomlinson C."/>
            <person name="Mitreva M."/>
            <person name="Hou S."/>
            <person name="Chen J."/>
            <person name="Wollam A."/>
            <person name="Pepin K.H."/>
            <person name="Johnson M."/>
            <person name="Bhonagiri V."/>
            <person name="Zhang X."/>
            <person name="Suruliraj S."/>
            <person name="Warren W."/>
            <person name="Chinwalla A."/>
            <person name="Mardis E.R."/>
            <person name="Wilson R.K."/>
        </authorList>
    </citation>
    <scope>NUCLEOTIDE SEQUENCE [LARGE SCALE GENOMIC DNA]</scope>
    <source>
        <strain evidence="2 3">YIT 11859</strain>
    </source>
</reference>
<feature type="transmembrane region" description="Helical" evidence="1">
    <location>
        <begin position="51"/>
        <end position="72"/>
    </location>
</feature>
<proteinExistence type="predicted"/>